<protein>
    <recommendedName>
        <fullName evidence="1">Restriction endonuclease type IV Mrr domain-containing protein</fullName>
    </recommendedName>
</protein>
<keyword evidence="3" id="KW-1185">Reference proteome</keyword>
<dbReference type="STRING" id="272123.Anacy_0875"/>
<dbReference type="GO" id="GO:0003677">
    <property type="term" value="F:DNA binding"/>
    <property type="evidence" value="ECO:0007669"/>
    <property type="project" value="InterPro"/>
</dbReference>
<dbReference type="GO" id="GO:0004519">
    <property type="term" value="F:endonuclease activity"/>
    <property type="evidence" value="ECO:0007669"/>
    <property type="project" value="InterPro"/>
</dbReference>
<evidence type="ECO:0000313" key="3">
    <source>
        <dbReference type="Proteomes" id="UP000010474"/>
    </source>
</evidence>
<dbReference type="Pfam" id="PF04471">
    <property type="entry name" value="Mrr_cat"/>
    <property type="match status" value="1"/>
</dbReference>
<dbReference type="KEGG" id="acy:Anacy_0875"/>
<dbReference type="GO" id="GO:0009307">
    <property type="term" value="P:DNA restriction-modification system"/>
    <property type="evidence" value="ECO:0007669"/>
    <property type="project" value="InterPro"/>
</dbReference>
<dbReference type="SUPFAM" id="SSF52980">
    <property type="entry name" value="Restriction endonuclease-like"/>
    <property type="match status" value="1"/>
</dbReference>
<proteinExistence type="predicted"/>
<feature type="domain" description="Restriction endonuclease type IV Mrr" evidence="1">
    <location>
        <begin position="37"/>
        <end position="147"/>
    </location>
</feature>
<reference evidence="3" key="1">
    <citation type="journal article" date="2013" name="Proc. Natl. Acad. Sci. U.S.A.">
        <title>Improving the coverage of the cyanobacterial phylum using diversity-driven genome sequencing.</title>
        <authorList>
            <person name="Shih P.M."/>
            <person name="Wu D."/>
            <person name="Latifi A."/>
            <person name="Axen S.D."/>
            <person name="Fewer D.P."/>
            <person name="Talla E."/>
            <person name="Calteau A."/>
            <person name="Cai F."/>
            <person name="Tandeau de Marsac N."/>
            <person name="Rippka R."/>
            <person name="Herdman M."/>
            <person name="Sivonen K."/>
            <person name="Coursin T."/>
            <person name="Laurent T."/>
            <person name="Goodwin L."/>
            <person name="Nolan M."/>
            <person name="Davenport K.W."/>
            <person name="Han C.S."/>
            <person name="Rubin E.M."/>
            <person name="Eisen J.A."/>
            <person name="Woyke T."/>
            <person name="Gugger M."/>
            <person name="Kerfeld C.A."/>
        </authorList>
    </citation>
    <scope>NUCLEOTIDE SEQUENCE [LARGE SCALE GENOMIC DNA]</scope>
    <source>
        <strain evidence="3">ATCC 27899 / PCC 7122</strain>
    </source>
</reference>
<dbReference type="InterPro" id="IPR011335">
    <property type="entry name" value="Restrct_endonuc-II-like"/>
</dbReference>
<accession>K9ZCW7</accession>
<sequence length="182" mass="20564">MTTDVEYQARITSYNWDDLIILWSEIESGNTPNWDAGKALEYLVLRAFQLNNTEVTWPYSVYLDGEEIEQIDGVVYADGLSCIIECKDTAKPVKIEPIAKLRNQLLRRPAATIGSIFSRSGFTEASETLAGFVAPQTILLWGGEEIKYSLENECIRRALIKKYRICVEQGLANYSIKTEVLS</sequence>
<dbReference type="RefSeq" id="WP_015213105.1">
    <property type="nucleotide sequence ID" value="NC_019771.1"/>
</dbReference>
<dbReference type="eggNOG" id="ENOG5030JNB">
    <property type="taxonomic scope" value="Bacteria"/>
</dbReference>
<dbReference type="OrthoDB" id="483959at2"/>
<dbReference type="HOGENOM" id="CLU_125871_0_0_3"/>
<dbReference type="EMBL" id="CP003659">
    <property type="protein sequence ID" value="AFZ56452.1"/>
    <property type="molecule type" value="Genomic_DNA"/>
</dbReference>
<dbReference type="AlphaFoldDB" id="K9ZCW7"/>
<dbReference type="Proteomes" id="UP000010474">
    <property type="component" value="Chromosome"/>
</dbReference>
<dbReference type="PATRIC" id="fig|272123.3.peg.964"/>
<gene>
    <name evidence="2" type="ordered locus">Anacy_0875</name>
</gene>
<dbReference type="InterPro" id="IPR007560">
    <property type="entry name" value="Restrct_endonuc_IV_Mrr"/>
</dbReference>
<organism evidence="2 3">
    <name type="scientific">Anabaena cylindrica (strain ATCC 27899 / PCC 7122)</name>
    <dbReference type="NCBI Taxonomy" id="272123"/>
    <lineage>
        <taxon>Bacteria</taxon>
        <taxon>Bacillati</taxon>
        <taxon>Cyanobacteriota</taxon>
        <taxon>Cyanophyceae</taxon>
        <taxon>Nostocales</taxon>
        <taxon>Nostocaceae</taxon>
        <taxon>Anabaena</taxon>
    </lineage>
</organism>
<evidence type="ECO:0000313" key="2">
    <source>
        <dbReference type="EMBL" id="AFZ56452.1"/>
    </source>
</evidence>
<evidence type="ECO:0000259" key="1">
    <source>
        <dbReference type="Pfam" id="PF04471"/>
    </source>
</evidence>
<name>K9ZCW7_ANACC</name>